<dbReference type="RefSeq" id="WP_037502402.1">
    <property type="nucleotide sequence ID" value="NZ_JJMU01000063.1"/>
</dbReference>
<comment type="caution">
    <text evidence="1">The sequence shown here is derived from an EMBL/GenBank/DDBJ whole genome shotgun (WGS) entry which is preliminary data.</text>
</comment>
<dbReference type="EMBL" id="JJMU01000063">
    <property type="protein sequence ID" value="KGE12834.1"/>
    <property type="molecule type" value="Genomic_DNA"/>
</dbReference>
<accession>A0A0B8T5F6</accession>
<evidence type="ECO:0000313" key="1">
    <source>
        <dbReference type="EMBL" id="KGE12834.1"/>
    </source>
</evidence>
<reference evidence="2" key="1">
    <citation type="submission" date="2014-04" db="EMBL/GenBank/DDBJ databases">
        <title>Whole-Genome optical mapping and complete genome sequence of Sphingobacterium deserti sp. nov., a new spaces isolated from desert in the west of China.</title>
        <authorList>
            <person name="Teng C."/>
            <person name="Zhou Z."/>
            <person name="Li X."/>
            <person name="Chen M."/>
            <person name="Lin M."/>
            <person name="Wang L."/>
            <person name="Su S."/>
            <person name="Zhang C."/>
            <person name="Zhang W."/>
        </authorList>
    </citation>
    <scope>NUCLEOTIDE SEQUENCE [LARGE SCALE GENOMIC DNA]</scope>
    <source>
        <strain evidence="2">ACCC05744</strain>
    </source>
</reference>
<dbReference type="AlphaFoldDB" id="A0A0B8T5F6"/>
<protein>
    <submittedName>
        <fullName evidence="1">Uncharacterized protein</fullName>
    </submittedName>
</protein>
<name>A0A0B8T5F6_9SPHI</name>
<keyword evidence="2" id="KW-1185">Reference proteome</keyword>
<dbReference type="eggNOG" id="ENOG5031PEQ">
    <property type="taxonomic scope" value="Bacteria"/>
</dbReference>
<dbReference type="Proteomes" id="UP000031802">
    <property type="component" value="Unassembled WGS sequence"/>
</dbReference>
<proteinExistence type="predicted"/>
<sequence length="262" mass="30415">MKRQVKKWILGSAVFALLFAGLLLVIILNPVLTYANKTTYQGFTIYHNEPVDPQLPAVLDQAKALLKKSEFYKADLDLNICVNDGSSYPNFVKVILGPAFAWAIDNKLILQGEMNCAENFIELNGYKWNLTELLAHEMTHCLQYANLGFWKSNPVAGIPDWKWEGYAEYIARQGPQHDDLLKNLDRLEKDHNKCWEITLEDHTIAPRELYQYQLMVRYCLEIKQLTYSQLLSNPIDEGAIKIEMNDWYVHKKRTNNHQTYTD</sequence>
<dbReference type="PATRIC" id="fig|1229276.3.peg.3500"/>
<gene>
    <name evidence="1" type="ORF">DI53_3388</name>
</gene>
<evidence type="ECO:0000313" key="2">
    <source>
        <dbReference type="Proteomes" id="UP000031802"/>
    </source>
</evidence>
<organism evidence="1 2">
    <name type="scientific">Sphingobacterium deserti</name>
    <dbReference type="NCBI Taxonomy" id="1229276"/>
    <lineage>
        <taxon>Bacteria</taxon>
        <taxon>Pseudomonadati</taxon>
        <taxon>Bacteroidota</taxon>
        <taxon>Sphingobacteriia</taxon>
        <taxon>Sphingobacteriales</taxon>
        <taxon>Sphingobacteriaceae</taxon>
        <taxon>Sphingobacterium</taxon>
    </lineage>
</organism>
<reference evidence="1 2" key="2">
    <citation type="journal article" date="2015" name="PLoS ONE">
        <title>Whole-Genome Optical Mapping and Finished Genome Sequence of Sphingobacterium deserti sp. nov., a New Species Isolated from the Western Desert of China.</title>
        <authorList>
            <person name="Teng C."/>
            <person name="Zhou Z."/>
            <person name="Molnar I."/>
            <person name="Li X."/>
            <person name="Tang R."/>
            <person name="Chen M."/>
            <person name="Wang L."/>
            <person name="Su S."/>
            <person name="Zhang W."/>
            <person name="Lin M."/>
        </authorList>
    </citation>
    <scope>NUCLEOTIDE SEQUENCE [LARGE SCALE GENOMIC DNA]</scope>
    <source>
        <strain evidence="2">ACCC05744</strain>
    </source>
</reference>
<dbReference type="OrthoDB" id="978101at2"/>